<accession>A0A5E7YRN6</accession>
<sequence>MPDTAEIASVSIVLIGQFNPTIFSPAWIEKVGLVSKELADTAEVSVIHPDISAFVVGPYNFDVRRGRFSVEVKTEPIIEVLDCVLVIFAEYLPHITVTQFGINYTTHFAVGSADRRIALGRRMAPLEPWGDFGQDIDGLSGPLTSGMVELTMVRTYDPPGTGERRVRVEPSAKPDLENAGVFITVNDHRMLAGTAEDLGSEKALELLKGVFDESLDTARKIVEDVRLFAEGLPE</sequence>
<evidence type="ECO:0008006" key="3">
    <source>
        <dbReference type="Google" id="ProtNLM"/>
    </source>
</evidence>
<dbReference type="Proteomes" id="UP000326857">
    <property type="component" value="Unassembled WGS sequence"/>
</dbReference>
<dbReference type="EMBL" id="CABVLI010000033">
    <property type="protein sequence ID" value="VVT09064.1"/>
    <property type="molecule type" value="Genomic_DNA"/>
</dbReference>
<organism evidence="1 2">
    <name type="scientific">Sphingomonas aurantiaca</name>
    <dbReference type="NCBI Taxonomy" id="185949"/>
    <lineage>
        <taxon>Bacteria</taxon>
        <taxon>Pseudomonadati</taxon>
        <taxon>Pseudomonadota</taxon>
        <taxon>Alphaproteobacteria</taxon>
        <taxon>Sphingomonadales</taxon>
        <taxon>Sphingomonadaceae</taxon>
        <taxon>Sphingomonas</taxon>
    </lineage>
</organism>
<dbReference type="AlphaFoldDB" id="A0A5E7YRN6"/>
<evidence type="ECO:0000313" key="1">
    <source>
        <dbReference type="EMBL" id="VVT09064.1"/>
    </source>
</evidence>
<protein>
    <recommendedName>
        <fullName evidence="3">TIGR04255 family protein</fullName>
    </recommendedName>
</protein>
<gene>
    <name evidence="1" type="ORF">SPHINGO391_390265</name>
</gene>
<evidence type="ECO:0000313" key="2">
    <source>
        <dbReference type="Proteomes" id="UP000326857"/>
    </source>
</evidence>
<dbReference type="RefSeq" id="WP_151990479.1">
    <property type="nucleotide sequence ID" value="NZ_LR701528.1"/>
</dbReference>
<proteinExistence type="predicted"/>
<name>A0A5E7YRN6_9SPHN</name>
<reference evidence="1 2" key="1">
    <citation type="submission" date="2019-09" db="EMBL/GenBank/DDBJ databases">
        <authorList>
            <person name="Dittami M. S."/>
        </authorList>
    </citation>
    <scope>NUCLEOTIDE SEQUENCE [LARGE SCALE GENOMIC DNA]</scope>
    <source>
        <strain evidence="1">SPHINGO391</strain>
    </source>
</reference>